<dbReference type="InterPro" id="IPR000884">
    <property type="entry name" value="TSP1_rpt"/>
</dbReference>
<evidence type="ECO:0000256" key="3">
    <source>
        <dbReference type="ARBA" id="ARBA00022723"/>
    </source>
</evidence>
<dbReference type="GO" id="GO:0008270">
    <property type="term" value="F:zinc ion binding"/>
    <property type="evidence" value="ECO:0007669"/>
    <property type="project" value="InterPro"/>
</dbReference>
<feature type="domain" description="GON" evidence="4">
    <location>
        <begin position="182"/>
        <end position="384"/>
    </location>
</feature>
<evidence type="ECO:0000313" key="5">
    <source>
        <dbReference type="EMBL" id="VVC35151.1"/>
    </source>
</evidence>
<gene>
    <name evidence="5" type="ORF">CINCED_3A024376</name>
</gene>
<dbReference type="GO" id="GO:0031012">
    <property type="term" value="C:extracellular matrix"/>
    <property type="evidence" value="ECO:0007669"/>
    <property type="project" value="TreeGrafter"/>
</dbReference>
<dbReference type="SMART" id="SM00209">
    <property type="entry name" value="TSP1"/>
    <property type="match status" value="2"/>
</dbReference>
<keyword evidence="6" id="KW-1185">Reference proteome</keyword>
<evidence type="ECO:0000256" key="1">
    <source>
        <dbReference type="ARBA" id="ARBA00004613"/>
    </source>
</evidence>
<organism evidence="5 6">
    <name type="scientific">Cinara cedri</name>
    <dbReference type="NCBI Taxonomy" id="506608"/>
    <lineage>
        <taxon>Eukaryota</taxon>
        <taxon>Metazoa</taxon>
        <taxon>Ecdysozoa</taxon>
        <taxon>Arthropoda</taxon>
        <taxon>Hexapoda</taxon>
        <taxon>Insecta</taxon>
        <taxon>Pterygota</taxon>
        <taxon>Neoptera</taxon>
        <taxon>Paraneoptera</taxon>
        <taxon>Hemiptera</taxon>
        <taxon>Sternorrhyncha</taxon>
        <taxon>Aphidomorpha</taxon>
        <taxon>Aphidoidea</taxon>
        <taxon>Aphididae</taxon>
        <taxon>Lachninae</taxon>
        <taxon>Cinara</taxon>
    </lineage>
</organism>
<keyword evidence="2" id="KW-0964">Secreted</keyword>
<dbReference type="EMBL" id="CABPRJ010001073">
    <property type="protein sequence ID" value="VVC35151.1"/>
    <property type="molecule type" value="Genomic_DNA"/>
</dbReference>
<dbReference type="GO" id="GO:0004222">
    <property type="term" value="F:metalloendopeptidase activity"/>
    <property type="evidence" value="ECO:0007669"/>
    <property type="project" value="InterPro"/>
</dbReference>
<evidence type="ECO:0000313" key="6">
    <source>
        <dbReference type="Proteomes" id="UP000325440"/>
    </source>
</evidence>
<reference evidence="5 6" key="1">
    <citation type="submission" date="2019-08" db="EMBL/GenBank/DDBJ databases">
        <authorList>
            <person name="Alioto T."/>
            <person name="Alioto T."/>
            <person name="Gomez Garrido J."/>
        </authorList>
    </citation>
    <scope>NUCLEOTIDE SEQUENCE [LARGE SCALE GENOMIC DNA]</scope>
</reference>
<keyword evidence="3" id="KW-0479">Metal-binding</keyword>
<dbReference type="Pfam" id="PF08685">
    <property type="entry name" value="GON"/>
    <property type="match status" value="1"/>
</dbReference>
<dbReference type="AlphaFoldDB" id="A0A5E4MUP6"/>
<dbReference type="Pfam" id="PF19030">
    <property type="entry name" value="TSP1_ADAMTS"/>
    <property type="match status" value="2"/>
</dbReference>
<dbReference type="GO" id="GO:0005576">
    <property type="term" value="C:extracellular region"/>
    <property type="evidence" value="ECO:0007669"/>
    <property type="project" value="UniProtKB-SubCell"/>
</dbReference>
<evidence type="ECO:0000256" key="2">
    <source>
        <dbReference type="ARBA" id="ARBA00022525"/>
    </source>
</evidence>
<dbReference type="InterPro" id="IPR012314">
    <property type="entry name" value="Pept_M12B_GON-ADAMTSs"/>
</dbReference>
<dbReference type="PANTHER" id="PTHR13723:SF281">
    <property type="entry name" value="PAPILIN"/>
    <property type="match status" value="1"/>
</dbReference>
<dbReference type="PROSITE" id="PS50092">
    <property type="entry name" value="TSP1"/>
    <property type="match status" value="2"/>
</dbReference>
<proteinExistence type="predicted"/>
<dbReference type="GO" id="GO:0030198">
    <property type="term" value="P:extracellular matrix organization"/>
    <property type="evidence" value="ECO:0007669"/>
    <property type="project" value="TreeGrafter"/>
</dbReference>
<dbReference type="InterPro" id="IPR050439">
    <property type="entry name" value="ADAMTS_ADAMTS-like"/>
</dbReference>
<accession>A0A5E4MUP6</accession>
<dbReference type="PROSITE" id="PS51046">
    <property type="entry name" value="GON"/>
    <property type="match status" value="1"/>
</dbReference>
<dbReference type="Gene3D" id="2.20.100.10">
    <property type="entry name" value="Thrombospondin type-1 (TSP1) repeat"/>
    <property type="match status" value="2"/>
</dbReference>
<dbReference type="Proteomes" id="UP000325440">
    <property type="component" value="Unassembled WGS sequence"/>
</dbReference>
<protein>
    <submittedName>
        <fullName evidence="5">Peptidase M12B, GON-ADAMTSs,Thrombospondin type-1 (TSP1) repeat</fullName>
    </submittedName>
</protein>
<dbReference type="SUPFAM" id="SSF82895">
    <property type="entry name" value="TSP-1 type 1 repeat"/>
    <property type="match status" value="2"/>
</dbReference>
<evidence type="ECO:0000259" key="4">
    <source>
        <dbReference type="PROSITE" id="PS51046"/>
    </source>
</evidence>
<dbReference type="GO" id="GO:0006508">
    <property type="term" value="P:proteolysis"/>
    <property type="evidence" value="ECO:0007669"/>
    <property type="project" value="TreeGrafter"/>
</dbReference>
<dbReference type="PANTHER" id="PTHR13723">
    <property type="entry name" value="ADAMTS A DISINTEGRIN AND METALLOPROTEASE WITH THROMBOSPONDIN MOTIFS PROTEASE"/>
    <property type="match status" value="1"/>
</dbReference>
<dbReference type="OrthoDB" id="5855429at2759"/>
<sequence>MAEKQCDGLDKPAAVQQCRAPVPCSVKPSAAATYRWKTSPWSACSASCGPGVQNRRVSCRLHHGGGGKESSLRNNKDTVAEDARCQVAVGRTPATQRACVHQPPCASVTSVAAVASADEATDYGWLPDDWRDCSHTCGKKGRQVRRVFCYQKRSGKIVHRRQCDRATRPPRKRKCNQRRCVGHGSCAEILQKQPAAADKEYVLNILDRDVSVYCHGMRSGKPTEYLTLPRDNENYSEIYDQRLKDPATCPFNGERRQNCPCDNVPVPSSGLTVFQKIRLNVTSMRVDTKDYTFTKQIKGKPVPFGEAGDCYSNSKSGCPQGRFSIDLTKTGMRVSYGTTWVGKGSDASFWVNKINENLKITGRCGGYCGSCVPDQGLTLEVATP</sequence>
<dbReference type="InterPro" id="IPR036383">
    <property type="entry name" value="TSP1_rpt_sf"/>
</dbReference>
<comment type="subcellular location">
    <subcellularLocation>
        <location evidence="1">Secreted</location>
    </subcellularLocation>
</comment>
<name>A0A5E4MUP6_9HEMI</name>